<gene>
    <name evidence="1" type="ORF">QYB95_01265</name>
</gene>
<name>A0ABT8GL68_9BACL</name>
<reference evidence="1" key="1">
    <citation type="submission" date="2023-07" db="EMBL/GenBank/DDBJ databases">
        <title>Ureibacillus sp. isolated from freshwater well.</title>
        <authorList>
            <person name="Kirdat K."/>
            <person name="Bhatt A."/>
            <person name="Teware R."/>
            <person name="Bhavsar Y."/>
            <person name="Yadav A."/>
        </authorList>
    </citation>
    <scope>NUCLEOTIDE SEQUENCE</scope>
    <source>
        <strain evidence="1">BA0131</strain>
    </source>
</reference>
<protein>
    <submittedName>
        <fullName evidence="1">Uncharacterized protein</fullName>
    </submittedName>
</protein>
<dbReference type="RefSeq" id="WP_301136260.1">
    <property type="nucleotide sequence ID" value="NZ_JAUHTQ010000001.1"/>
</dbReference>
<proteinExistence type="predicted"/>
<accession>A0ABT8GL68</accession>
<dbReference type="EMBL" id="JAUHTQ010000001">
    <property type="protein sequence ID" value="MDN4492155.1"/>
    <property type="molecule type" value="Genomic_DNA"/>
</dbReference>
<evidence type="ECO:0000313" key="1">
    <source>
        <dbReference type="EMBL" id="MDN4492155.1"/>
    </source>
</evidence>
<keyword evidence="2" id="KW-1185">Reference proteome</keyword>
<comment type="caution">
    <text evidence="1">The sequence shown here is derived from an EMBL/GenBank/DDBJ whole genome shotgun (WGS) entry which is preliminary data.</text>
</comment>
<sequence length="53" mass="5384">MSRVKVADLPSAAGVTAVTVLPSTVKSAAVAVLRPLPVTVKVFALVAQNQPKS</sequence>
<dbReference type="Proteomes" id="UP001172743">
    <property type="component" value="Unassembled WGS sequence"/>
</dbReference>
<organism evidence="1 2">
    <name type="scientific">Ureibacillus aquaedulcis</name>
    <dbReference type="NCBI Taxonomy" id="3058421"/>
    <lineage>
        <taxon>Bacteria</taxon>
        <taxon>Bacillati</taxon>
        <taxon>Bacillota</taxon>
        <taxon>Bacilli</taxon>
        <taxon>Bacillales</taxon>
        <taxon>Caryophanaceae</taxon>
        <taxon>Ureibacillus</taxon>
    </lineage>
</organism>
<evidence type="ECO:0000313" key="2">
    <source>
        <dbReference type="Proteomes" id="UP001172743"/>
    </source>
</evidence>